<comment type="subcellular location">
    <subcellularLocation>
        <location evidence="1 6">Cytoplasm</location>
    </subcellularLocation>
</comment>
<dbReference type="KEGG" id="nzo:SAMEA4504057_0495"/>
<reference evidence="9 12" key="2">
    <citation type="submission" date="2017-06" db="EMBL/GenBank/DDBJ databases">
        <authorList>
            <consortium name="Pathogen Informatics"/>
        </authorList>
    </citation>
    <scope>NUCLEOTIDE SEQUENCE [LARGE SCALE GENOMIC DNA]</scope>
    <source>
        <strain evidence="9 12">NCTC12230</strain>
    </source>
</reference>
<dbReference type="SUPFAM" id="SSF55194">
    <property type="entry name" value="Ribosome recycling factor, RRF"/>
    <property type="match status" value="1"/>
</dbReference>
<evidence type="ECO:0000313" key="9">
    <source>
        <dbReference type="EMBL" id="SNU79009.1"/>
    </source>
</evidence>
<dbReference type="InterPro" id="IPR036191">
    <property type="entry name" value="RRF_sf"/>
</dbReference>
<dbReference type="Gene3D" id="1.10.132.20">
    <property type="entry name" value="Ribosome-recycling factor"/>
    <property type="match status" value="1"/>
</dbReference>
<dbReference type="HAMAP" id="MF_00040">
    <property type="entry name" value="RRF"/>
    <property type="match status" value="1"/>
</dbReference>
<dbReference type="NCBIfam" id="TIGR00496">
    <property type="entry name" value="frr"/>
    <property type="match status" value="1"/>
</dbReference>
<dbReference type="Proteomes" id="UP000193466">
    <property type="component" value="Unassembled WGS sequence"/>
</dbReference>
<evidence type="ECO:0000313" key="8">
    <source>
        <dbReference type="EMBL" id="OSI09969.1"/>
    </source>
</evidence>
<feature type="domain" description="Ribosome recycling factor" evidence="7">
    <location>
        <begin position="20"/>
        <end position="183"/>
    </location>
</feature>
<protein>
    <recommendedName>
        <fullName evidence="6">Ribosome-recycling factor</fullName>
        <shortName evidence="6">RRF</shortName>
    </recommendedName>
    <alternativeName>
        <fullName evidence="6">Ribosome-releasing factor</fullName>
    </alternativeName>
</protein>
<reference evidence="10 13" key="3">
    <citation type="submission" date="2018-06" db="EMBL/GenBank/DDBJ databases">
        <authorList>
            <consortium name="Pathogen Informatics"/>
            <person name="Doyle S."/>
        </authorList>
    </citation>
    <scope>NUCLEOTIDE SEQUENCE [LARGE SCALE GENOMIC DNA]</scope>
    <source>
        <strain evidence="10 13">NCTC12229</strain>
    </source>
</reference>
<dbReference type="OrthoDB" id="9804006at2"/>
<dbReference type="Gene3D" id="3.30.1360.40">
    <property type="match status" value="1"/>
</dbReference>
<dbReference type="Proteomes" id="UP000215033">
    <property type="component" value="Chromosome 1"/>
</dbReference>
<evidence type="ECO:0000256" key="1">
    <source>
        <dbReference type="ARBA" id="ARBA00004496"/>
    </source>
</evidence>
<dbReference type="GO" id="GO:0043023">
    <property type="term" value="F:ribosomal large subunit binding"/>
    <property type="evidence" value="ECO:0007669"/>
    <property type="project" value="TreeGrafter"/>
</dbReference>
<organism evidence="10 13">
    <name type="scientific">Neisseria zoodegmatis</name>
    <dbReference type="NCBI Taxonomy" id="326523"/>
    <lineage>
        <taxon>Bacteria</taxon>
        <taxon>Pseudomonadati</taxon>
        <taxon>Pseudomonadota</taxon>
        <taxon>Betaproteobacteria</taxon>
        <taxon>Neisseriales</taxon>
        <taxon>Neisseriaceae</taxon>
        <taxon>Neisseria</taxon>
    </lineage>
</organism>
<reference evidence="8 11" key="1">
    <citation type="submission" date="2017-01" db="EMBL/GenBank/DDBJ databases">
        <authorList>
            <person name="Wolfgang W.J."/>
            <person name="Cole J."/>
            <person name="Wroblewski D."/>
            <person name="Mcginnis J."/>
            <person name="Musser K.A."/>
        </authorList>
    </citation>
    <scope>NUCLEOTIDE SEQUENCE [LARGE SCALE GENOMIC DNA]</scope>
    <source>
        <strain evidence="8 11">DSM 21643</strain>
    </source>
</reference>
<dbReference type="PANTHER" id="PTHR20982:SF3">
    <property type="entry name" value="MITOCHONDRIAL RIBOSOME RECYCLING FACTOR PSEUDO 1"/>
    <property type="match status" value="1"/>
</dbReference>
<dbReference type="PANTHER" id="PTHR20982">
    <property type="entry name" value="RIBOSOME RECYCLING FACTOR"/>
    <property type="match status" value="1"/>
</dbReference>
<name>A0A1X3CQE3_9NEIS</name>
<comment type="similarity">
    <text evidence="2 6">Belongs to the RRF family.</text>
</comment>
<keyword evidence="11" id="KW-1185">Reference proteome</keyword>
<dbReference type="AlphaFoldDB" id="A0A1X3CQE3"/>
<dbReference type="FunFam" id="1.10.132.20:FF:000001">
    <property type="entry name" value="Ribosome-recycling factor"/>
    <property type="match status" value="1"/>
</dbReference>
<dbReference type="RefSeq" id="WP_054600055.1">
    <property type="nucleotide sequence ID" value="NZ_JAUNKT010000012.1"/>
</dbReference>
<evidence type="ECO:0000313" key="12">
    <source>
        <dbReference type="Proteomes" id="UP000215033"/>
    </source>
</evidence>
<sequence length="185" mass="20841">MINDIQKTAESKMQRSLEVLRENLAKVRTGRAHTGLLDQVEVEYYGSPVSVSQVANITLLDARTIGVKVYESNMAAAVEKAIRESNLGLNPAAMGDVIRVPMPMLTEERRKDLIKVVRGEAEEGRVAIRNVRRDANNDFKRLLKDKEISEDDARRGEDQIQKLTDKYIGEVDKMLATKEEDLMAI</sequence>
<evidence type="ECO:0000256" key="6">
    <source>
        <dbReference type="HAMAP-Rule" id="MF_00040"/>
    </source>
</evidence>
<dbReference type="EMBL" id="LT906434">
    <property type="protein sequence ID" value="SNU79009.1"/>
    <property type="molecule type" value="Genomic_DNA"/>
</dbReference>
<proteinExistence type="inferred from homology"/>
<dbReference type="Pfam" id="PF01765">
    <property type="entry name" value="RRF"/>
    <property type="match status" value="1"/>
</dbReference>
<dbReference type="Proteomes" id="UP000254055">
    <property type="component" value="Unassembled WGS sequence"/>
</dbReference>
<dbReference type="STRING" id="326523.BWD10_07165"/>
<dbReference type="GO" id="GO:0002184">
    <property type="term" value="P:cytoplasmic translational termination"/>
    <property type="evidence" value="ECO:0007669"/>
    <property type="project" value="TreeGrafter"/>
</dbReference>
<dbReference type="EMBL" id="MTBM01000008">
    <property type="protein sequence ID" value="OSI09969.1"/>
    <property type="molecule type" value="Genomic_DNA"/>
</dbReference>
<gene>
    <name evidence="6 10" type="primary">frr</name>
    <name evidence="8" type="ORF">BWD10_07165</name>
    <name evidence="10" type="ORF">NCTC12229_01594</name>
    <name evidence="9" type="ORF">SAMEA4504057_00495</name>
</gene>
<evidence type="ECO:0000313" key="11">
    <source>
        <dbReference type="Proteomes" id="UP000193466"/>
    </source>
</evidence>
<dbReference type="InterPro" id="IPR002661">
    <property type="entry name" value="Ribosome_recyc_fac"/>
</dbReference>
<keyword evidence="3 6" id="KW-0963">Cytoplasm</keyword>
<dbReference type="EMBL" id="UGRS01000002">
    <property type="protein sequence ID" value="SUA44110.1"/>
    <property type="molecule type" value="Genomic_DNA"/>
</dbReference>
<dbReference type="InterPro" id="IPR023584">
    <property type="entry name" value="Ribosome_recyc_fac_dom"/>
</dbReference>
<evidence type="ECO:0000259" key="7">
    <source>
        <dbReference type="Pfam" id="PF01765"/>
    </source>
</evidence>
<evidence type="ECO:0000313" key="13">
    <source>
        <dbReference type="Proteomes" id="UP000254055"/>
    </source>
</evidence>
<evidence type="ECO:0000256" key="5">
    <source>
        <dbReference type="ARBA" id="ARBA00025050"/>
    </source>
</evidence>
<accession>A0A1X3CQE3</accession>
<comment type="function">
    <text evidence="5 6">Responsible for the release of ribosomes from messenger RNA at the termination of protein biosynthesis. May increase the efficiency of translation by recycling ribosomes from one round of translation to another.</text>
</comment>
<dbReference type="GO" id="GO:0005829">
    <property type="term" value="C:cytosol"/>
    <property type="evidence" value="ECO:0007669"/>
    <property type="project" value="GOC"/>
</dbReference>
<evidence type="ECO:0000256" key="4">
    <source>
        <dbReference type="ARBA" id="ARBA00022917"/>
    </source>
</evidence>
<dbReference type="CDD" id="cd00520">
    <property type="entry name" value="RRF"/>
    <property type="match status" value="1"/>
</dbReference>
<evidence type="ECO:0000256" key="3">
    <source>
        <dbReference type="ARBA" id="ARBA00022490"/>
    </source>
</evidence>
<evidence type="ECO:0000313" key="10">
    <source>
        <dbReference type="EMBL" id="SUA44110.1"/>
    </source>
</evidence>
<evidence type="ECO:0000256" key="2">
    <source>
        <dbReference type="ARBA" id="ARBA00005912"/>
    </source>
</evidence>
<dbReference type="FunFam" id="3.30.1360.40:FF:000001">
    <property type="entry name" value="Ribosome-recycling factor"/>
    <property type="match status" value="1"/>
</dbReference>
<keyword evidence="4 6" id="KW-0648">Protein biosynthesis</keyword>